<evidence type="ECO:0000313" key="1">
    <source>
        <dbReference type="EMBL" id="MBF4102084.1"/>
    </source>
</evidence>
<protein>
    <submittedName>
        <fullName evidence="1">Uncharacterized protein</fullName>
    </submittedName>
</protein>
<reference evidence="1" key="1">
    <citation type="submission" date="2020-11" db="EMBL/GenBank/DDBJ databases">
        <title>Gallibacterium anatis 1637, full genome, WGS.</title>
        <authorList>
            <person name="Laishevtcev A.I."/>
            <person name="Yakimova E.A."/>
            <person name="Petkovich D."/>
            <person name="Stepanova T.V."/>
            <person name="Kalendr R.S."/>
            <person name="Rubalsky E.O."/>
            <person name="Zulkarneev E.R."/>
            <person name="Aleshkin A.V."/>
        </authorList>
    </citation>
    <scope>NUCLEOTIDE SEQUENCE</scope>
    <source>
        <strain evidence="1">1637</strain>
    </source>
</reference>
<gene>
    <name evidence="1" type="ORF">INT80_00085</name>
</gene>
<proteinExistence type="predicted"/>
<name>A0A930UTU1_9PAST</name>
<dbReference type="EMBL" id="JADION010000001">
    <property type="protein sequence ID" value="MBF4102084.1"/>
    <property type="molecule type" value="Genomic_DNA"/>
</dbReference>
<accession>A0A930UTU1</accession>
<sequence length="178" mass="20731">MAMRIFSVLASAKFRACLIQASKYFVNRYLRFFRQSGRFAANTWLRTTLDNGVLERVEAVLKRHPISKNVSKTTAKCYQIDDDGNRIKGALKEVALHEFNRQDVERFATRMADEQFMLYQDFIDRELENCTDKQAIDAKLKALYYKLARLTELKGITPPFGINIISARFCAKRSVRRF</sequence>
<comment type="caution">
    <text evidence="1">The sequence shown here is derived from an EMBL/GenBank/DDBJ whole genome shotgun (WGS) entry which is preliminary data.</text>
</comment>
<dbReference type="AlphaFoldDB" id="A0A930UTU1"/>
<organism evidence="1">
    <name type="scientific">Gallibacterium anatis</name>
    <dbReference type="NCBI Taxonomy" id="750"/>
    <lineage>
        <taxon>Bacteria</taxon>
        <taxon>Pseudomonadati</taxon>
        <taxon>Pseudomonadota</taxon>
        <taxon>Gammaproteobacteria</taxon>
        <taxon>Pasteurellales</taxon>
        <taxon>Pasteurellaceae</taxon>
        <taxon>Gallibacterium</taxon>
    </lineage>
</organism>